<accession>A0A2M7RHV7</accession>
<comment type="caution">
    <text evidence="1">The sequence shown here is derived from an EMBL/GenBank/DDBJ whole genome shotgun (WGS) entry which is preliminary data.</text>
</comment>
<sequence>MTGVQFASYIRQKTRQDSTTLTDAAIVALGVGVQEDIVKEITKVNEDYFGIALLRNLVAGQRNYAFPSDILSQMKYLEAQLDGTEWERLTETDLNSLGINTDEDSIQEYYADKDPQFDIMGGEIYILSGDAIISVTSGLKLWAFIYPPTLTTAALASANDLSVPISTTAFGYMPHQLHRLWADAIVVEWKQSQDKPVGLTDSEGNWENRMRMALDSMKGSNLDRAIIASVPDDDGQNY</sequence>
<evidence type="ECO:0000313" key="1">
    <source>
        <dbReference type="EMBL" id="PIY96081.1"/>
    </source>
</evidence>
<gene>
    <name evidence="1" type="ORF">COY66_04990</name>
</gene>
<dbReference type="Proteomes" id="UP000230779">
    <property type="component" value="Unassembled WGS sequence"/>
</dbReference>
<name>A0A2M7RHV7_9BACT</name>
<protein>
    <submittedName>
        <fullName evidence="1">Uncharacterized protein</fullName>
    </submittedName>
</protein>
<dbReference type="AlphaFoldDB" id="A0A2M7RHV7"/>
<proteinExistence type="predicted"/>
<dbReference type="EMBL" id="PFMD01000058">
    <property type="protein sequence ID" value="PIY96081.1"/>
    <property type="molecule type" value="Genomic_DNA"/>
</dbReference>
<evidence type="ECO:0000313" key="2">
    <source>
        <dbReference type="Proteomes" id="UP000230779"/>
    </source>
</evidence>
<reference evidence="1 2" key="1">
    <citation type="submission" date="2017-09" db="EMBL/GenBank/DDBJ databases">
        <title>Depth-based differentiation of microbial function through sediment-hosted aquifers and enrichment of novel symbionts in the deep terrestrial subsurface.</title>
        <authorList>
            <person name="Probst A.J."/>
            <person name="Ladd B."/>
            <person name="Jarett J.K."/>
            <person name="Geller-Mcgrath D.E."/>
            <person name="Sieber C.M."/>
            <person name="Emerson J.B."/>
            <person name="Anantharaman K."/>
            <person name="Thomas B.C."/>
            <person name="Malmstrom R."/>
            <person name="Stieglmeier M."/>
            <person name="Klingl A."/>
            <person name="Woyke T."/>
            <person name="Ryan C.M."/>
            <person name="Banfield J.F."/>
        </authorList>
    </citation>
    <scope>NUCLEOTIDE SEQUENCE [LARGE SCALE GENOMIC DNA]</scope>
    <source>
        <strain evidence="1">CG_4_10_14_0_8_um_filter_42_10</strain>
    </source>
</reference>
<organism evidence="1 2">
    <name type="scientific">Candidatus Kerfeldbacteria bacterium CG_4_10_14_0_8_um_filter_42_10</name>
    <dbReference type="NCBI Taxonomy" id="2014248"/>
    <lineage>
        <taxon>Bacteria</taxon>
        <taxon>Candidatus Kerfeldiibacteriota</taxon>
    </lineage>
</organism>